<protein>
    <submittedName>
        <fullName evidence="1">Uncharacterized protein</fullName>
    </submittedName>
</protein>
<sequence>MIITASSAADSTPTGGLAHLAVPGSAALRHGGRRALDIRGATDATPARRHAALDARAQLTRDLGLTPTDGIGRSFFRHVGIVITTGGPVLPALSATLAAV</sequence>
<dbReference type="Proteomes" id="UP001602322">
    <property type="component" value="Unassembled WGS sequence"/>
</dbReference>
<dbReference type="RefSeq" id="WP_387900733.1">
    <property type="nucleotide sequence ID" value="NZ_JBIBEG010000002.1"/>
</dbReference>
<keyword evidence="2" id="KW-1185">Reference proteome</keyword>
<reference evidence="1 2" key="1">
    <citation type="submission" date="2024-10" db="EMBL/GenBank/DDBJ databases">
        <title>The Natural Products Discovery Center: Release of the First 8490 Sequenced Strains for Exploring Actinobacteria Biosynthetic Diversity.</title>
        <authorList>
            <person name="Kalkreuter E."/>
            <person name="Kautsar S.A."/>
            <person name="Yang D."/>
            <person name="Bader C.D."/>
            <person name="Teijaro C.N."/>
            <person name="Fluegel L."/>
            <person name="Davis C.M."/>
            <person name="Simpson J.R."/>
            <person name="Lauterbach L."/>
            <person name="Steele A.D."/>
            <person name="Gui C."/>
            <person name="Meng S."/>
            <person name="Li G."/>
            <person name="Viehrig K."/>
            <person name="Ye F."/>
            <person name="Su P."/>
            <person name="Kiefer A.F."/>
            <person name="Nichols A."/>
            <person name="Cepeda A.J."/>
            <person name="Yan W."/>
            <person name="Fan B."/>
            <person name="Jiang Y."/>
            <person name="Adhikari A."/>
            <person name="Zheng C.-J."/>
            <person name="Schuster L."/>
            <person name="Cowan T.M."/>
            <person name="Smanski M.J."/>
            <person name="Chevrette M.G."/>
            <person name="De Carvalho L.P.S."/>
            <person name="Shen B."/>
        </authorList>
    </citation>
    <scope>NUCLEOTIDE SEQUENCE [LARGE SCALE GENOMIC DNA]</scope>
    <source>
        <strain evidence="1 2">NPDC012540</strain>
    </source>
</reference>
<gene>
    <name evidence="1" type="ORF">ACFY8O_11355</name>
</gene>
<comment type="caution">
    <text evidence="1">The sequence shown here is derived from an EMBL/GenBank/DDBJ whole genome shotgun (WGS) entry which is preliminary data.</text>
</comment>
<accession>A0ABW6X3R2</accession>
<evidence type="ECO:0000313" key="2">
    <source>
        <dbReference type="Proteomes" id="UP001602322"/>
    </source>
</evidence>
<dbReference type="EMBL" id="JBIBEG010000002">
    <property type="protein sequence ID" value="MFF5896509.1"/>
    <property type="molecule type" value="Genomic_DNA"/>
</dbReference>
<proteinExistence type="predicted"/>
<evidence type="ECO:0000313" key="1">
    <source>
        <dbReference type="EMBL" id="MFF5896509.1"/>
    </source>
</evidence>
<organism evidence="1 2">
    <name type="scientific">Streptomyces argenteolus</name>
    <dbReference type="NCBI Taxonomy" id="67274"/>
    <lineage>
        <taxon>Bacteria</taxon>
        <taxon>Bacillati</taxon>
        <taxon>Actinomycetota</taxon>
        <taxon>Actinomycetes</taxon>
        <taxon>Kitasatosporales</taxon>
        <taxon>Streptomycetaceae</taxon>
        <taxon>Streptomyces</taxon>
    </lineage>
</organism>
<name>A0ABW6X3R2_9ACTN</name>